<keyword evidence="2" id="KW-0238">DNA-binding</keyword>
<dbReference type="CDD" id="cd06170">
    <property type="entry name" value="LuxR_C_like"/>
    <property type="match status" value="1"/>
</dbReference>
<keyword evidence="3" id="KW-0804">Transcription</keyword>
<evidence type="ECO:0000256" key="2">
    <source>
        <dbReference type="ARBA" id="ARBA00023125"/>
    </source>
</evidence>
<proteinExistence type="predicted"/>
<protein>
    <submittedName>
        <fullName evidence="5">LuxR C-terminal-related transcriptional regulator</fullName>
    </submittedName>
</protein>
<evidence type="ECO:0000256" key="1">
    <source>
        <dbReference type="ARBA" id="ARBA00023015"/>
    </source>
</evidence>
<dbReference type="SMART" id="SM00421">
    <property type="entry name" value="HTH_LUXR"/>
    <property type="match status" value="1"/>
</dbReference>
<sequence length="121" mass="12993">MAPARHVRRSVRSTRHRGFTDVGARGLTIDQAVDLALGTRQEAAPAPTAETSPLTHREQQIAELLAEGLSNRQIADALVISRRTVDGHAEHILDKLAVSSRTQVAAWVAARAHPRPVQAGG</sequence>
<dbReference type="PANTHER" id="PTHR44688:SF16">
    <property type="entry name" value="DNA-BINDING TRANSCRIPTIONAL ACTIVATOR DEVR_DOSR"/>
    <property type="match status" value="1"/>
</dbReference>
<dbReference type="Gene3D" id="1.10.10.10">
    <property type="entry name" value="Winged helix-like DNA-binding domain superfamily/Winged helix DNA-binding domain"/>
    <property type="match status" value="1"/>
</dbReference>
<keyword evidence="1" id="KW-0805">Transcription regulation</keyword>
<evidence type="ECO:0000256" key="3">
    <source>
        <dbReference type="ARBA" id="ARBA00023163"/>
    </source>
</evidence>
<feature type="domain" description="HTH luxR-type" evidence="4">
    <location>
        <begin position="47"/>
        <end position="112"/>
    </location>
</feature>
<dbReference type="InterPro" id="IPR016032">
    <property type="entry name" value="Sig_transdc_resp-reg_C-effctor"/>
</dbReference>
<evidence type="ECO:0000313" key="6">
    <source>
        <dbReference type="Proteomes" id="UP001524501"/>
    </source>
</evidence>
<dbReference type="PROSITE" id="PS00622">
    <property type="entry name" value="HTH_LUXR_1"/>
    <property type="match status" value="1"/>
</dbReference>
<dbReference type="Pfam" id="PF00196">
    <property type="entry name" value="GerE"/>
    <property type="match status" value="1"/>
</dbReference>
<dbReference type="SUPFAM" id="SSF46894">
    <property type="entry name" value="C-terminal effector domain of the bipartite response regulators"/>
    <property type="match status" value="1"/>
</dbReference>
<dbReference type="Proteomes" id="UP001524501">
    <property type="component" value="Unassembled WGS sequence"/>
</dbReference>
<name>A0ABT1QBP5_9NOCA</name>
<dbReference type="PROSITE" id="PS50043">
    <property type="entry name" value="HTH_LUXR_2"/>
    <property type="match status" value="1"/>
</dbReference>
<accession>A0ABT1QBP5</accession>
<keyword evidence="6" id="KW-1185">Reference proteome</keyword>
<evidence type="ECO:0000313" key="5">
    <source>
        <dbReference type="EMBL" id="MCQ4119691.1"/>
    </source>
</evidence>
<dbReference type="InterPro" id="IPR036388">
    <property type="entry name" value="WH-like_DNA-bd_sf"/>
</dbReference>
<reference evidence="5 6" key="1">
    <citation type="submission" date="2022-07" db="EMBL/GenBank/DDBJ databases">
        <title>Degradation activity of malathion, p-nitrophenol and potential low-temperature adaptation strategy of Rhodococcus sp. FXJ9.536.</title>
        <authorList>
            <person name="Huang J."/>
            <person name="Huang Y."/>
        </authorList>
    </citation>
    <scope>NUCLEOTIDE SEQUENCE [LARGE SCALE GENOMIC DNA]</scope>
    <source>
        <strain evidence="5 6">FXJ9.536</strain>
    </source>
</reference>
<organism evidence="5 6">
    <name type="scientific">Rhodococcus tibetensis</name>
    <dbReference type="NCBI Taxonomy" id="2965064"/>
    <lineage>
        <taxon>Bacteria</taxon>
        <taxon>Bacillati</taxon>
        <taxon>Actinomycetota</taxon>
        <taxon>Actinomycetes</taxon>
        <taxon>Mycobacteriales</taxon>
        <taxon>Nocardiaceae</taxon>
        <taxon>Rhodococcus</taxon>
    </lineage>
</organism>
<dbReference type="InterPro" id="IPR000792">
    <property type="entry name" value="Tscrpt_reg_LuxR_C"/>
</dbReference>
<dbReference type="PANTHER" id="PTHR44688">
    <property type="entry name" value="DNA-BINDING TRANSCRIPTIONAL ACTIVATOR DEVR_DOSR"/>
    <property type="match status" value="1"/>
</dbReference>
<dbReference type="EMBL" id="JANFQF010000007">
    <property type="protein sequence ID" value="MCQ4119691.1"/>
    <property type="molecule type" value="Genomic_DNA"/>
</dbReference>
<gene>
    <name evidence="5" type="ORF">NOF53_11015</name>
</gene>
<evidence type="ECO:0000259" key="4">
    <source>
        <dbReference type="PROSITE" id="PS50043"/>
    </source>
</evidence>
<comment type="caution">
    <text evidence="5">The sequence shown here is derived from an EMBL/GenBank/DDBJ whole genome shotgun (WGS) entry which is preliminary data.</text>
</comment>
<dbReference type="PRINTS" id="PR00038">
    <property type="entry name" value="HTHLUXR"/>
</dbReference>